<organism evidence="1 2">
    <name type="scientific">Microdochium bolleyi</name>
    <dbReference type="NCBI Taxonomy" id="196109"/>
    <lineage>
        <taxon>Eukaryota</taxon>
        <taxon>Fungi</taxon>
        <taxon>Dikarya</taxon>
        <taxon>Ascomycota</taxon>
        <taxon>Pezizomycotina</taxon>
        <taxon>Sordariomycetes</taxon>
        <taxon>Xylariomycetidae</taxon>
        <taxon>Xylariales</taxon>
        <taxon>Microdochiaceae</taxon>
        <taxon>Microdochium</taxon>
    </lineage>
</organism>
<dbReference type="InParanoid" id="A0A136IKK9"/>
<gene>
    <name evidence="1" type="ORF">Micbo1qcDRAFT_169334</name>
</gene>
<feature type="non-terminal residue" evidence="1">
    <location>
        <position position="94"/>
    </location>
</feature>
<name>A0A136IKK9_9PEZI</name>
<protein>
    <submittedName>
        <fullName evidence="1">Uncharacterized protein</fullName>
    </submittedName>
</protein>
<dbReference type="EMBL" id="KQ964280">
    <property type="protein sequence ID" value="KXJ85502.1"/>
    <property type="molecule type" value="Genomic_DNA"/>
</dbReference>
<keyword evidence="2" id="KW-1185">Reference proteome</keyword>
<evidence type="ECO:0000313" key="2">
    <source>
        <dbReference type="Proteomes" id="UP000070501"/>
    </source>
</evidence>
<proteinExistence type="predicted"/>
<dbReference type="Proteomes" id="UP000070501">
    <property type="component" value="Unassembled WGS sequence"/>
</dbReference>
<evidence type="ECO:0000313" key="1">
    <source>
        <dbReference type="EMBL" id="KXJ85502.1"/>
    </source>
</evidence>
<sequence>MAVRTRGAQFQRLQSRFSVAVHAVLCTSRSKPRLVAGISDNSAPKNVCGVGRLRASPEHGALVSGRASFVLSRICLACLGRHTVPGELTRESKA</sequence>
<accession>A0A136IKK9</accession>
<dbReference type="AlphaFoldDB" id="A0A136IKK9"/>
<reference evidence="2" key="1">
    <citation type="submission" date="2016-02" db="EMBL/GenBank/DDBJ databases">
        <title>Draft genome sequence of Microdochium bolleyi, a fungal endophyte of beachgrass.</title>
        <authorList>
            <consortium name="DOE Joint Genome Institute"/>
            <person name="David A.S."/>
            <person name="May G."/>
            <person name="Haridas S."/>
            <person name="Lim J."/>
            <person name="Wang M."/>
            <person name="Labutti K."/>
            <person name="Lipzen A."/>
            <person name="Barry K."/>
            <person name="Grigoriev I.V."/>
        </authorList>
    </citation>
    <scope>NUCLEOTIDE SEQUENCE [LARGE SCALE GENOMIC DNA]</scope>
    <source>
        <strain evidence="2">J235TASD1</strain>
    </source>
</reference>